<dbReference type="GO" id="GO:0006325">
    <property type="term" value="P:chromatin organization"/>
    <property type="evidence" value="ECO:0007669"/>
    <property type="project" value="TreeGrafter"/>
</dbReference>
<reference evidence="3" key="1">
    <citation type="journal article" date="2013" name="Nature">
        <title>Pan genome of the phytoplankton Emiliania underpins its global distribution.</title>
        <authorList>
            <person name="Read B.A."/>
            <person name="Kegel J."/>
            <person name="Klute M.J."/>
            <person name="Kuo A."/>
            <person name="Lefebvre S.C."/>
            <person name="Maumus F."/>
            <person name="Mayer C."/>
            <person name="Miller J."/>
            <person name="Monier A."/>
            <person name="Salamov A."/>
            <person name="Young J."/>
            <person name="Aguilar M."/>
            <person name="Claverie J.M."/>
            <person name="Frickenhaus S."/>
            <person name="Gonzalez K."/>
            <person name="Herman E.K."/>
            <person name="Lin Y.C."/>
            <person name="Napier J."/>
            <person name="Ogata H."/>
            <person name="Sarno A.F."/>
            <person name="Shmutz J."/>
            <person name="Schroeder D."/>
            <person name="de Vargas C."/>
            <person name="Verret F."/>
            <person name="von Dassow P."/>
            <person name="Valentin K."/>
            <person name="Van de Peer Y."/>
            <person name="Wheeler G."/>
            <person name="Dacks J.B."/>
            <person name="Delwiche C.F."/>
            <person name="Dyhrman S.T."/>
            <person name="Glockner G."/>
            <person name="John U."/>
            <person name="Richards T."/>
            <person name="Worden A.Z."/>
            <person name="Zhang X."/>
            <person name="Grigoriev I.V."/>
            <person name="Allen A.E."/>
            <person name="Bidle K."/>
            <person name="Borodovsky M."/>
            <person name="Bowler C."/>
            <person name="Brownlee C."/>
            <person name="Cock J.M."/>
            <person name="Elias M."/>
            <person name="Gladyshev V.N."/>
            <person name="Groth M."/>
            <person name="Guda C."/>
            <person name="Hadaegh A."/>
            <person name="Iglesias-Rodriguez M.D."/>
            <person name="Jenkins J."/>
            <person name="Jones B.M."/>
            <person name="Lawson T."/>
            <person name="Leese F."/>
            <person name="Lindquist E."/>
            <person name="Lobanov A."/>
            <person name="Lomsadze A."/>
            <person name="Malik S.B."/>
            <person name="Marsh M.E."/>
            <person name="Mackinder L."/>
            <person name="Mock T."/>
            <person name="Mueller-Roeber B."/>
            <person name="Pagarete A."/>
            <person name="Parker M."/>
            <person name="Probert I."/>
            <person name="Quesneville H."/>
            <person name="Raines C."/>
            <person name="Rensing S.A."/>
            <person name="Riano-Pachon D.M."/>
            <person name="Richier S."/>
            <person name="Rokitta S."/>
            <person name="Shiraiwa Y."/>
            <person name="Soanes D.M."/>
            <person name="van der Giezen M."/>
            <person name="Wahlund T.M."/>
            <person name="Williams B."/>
            <person name="Wilson W."/>
            <person name="Wolfe G."/>
            <person name="Wurch L.L."/>
        </authorList>
    </citation>
    <scope>NUCLEOTIDE SEQUENCE</scope>
</reference>
<dbReference type="AlphaFoldDB" id="A0A0D3J684"/>
<dbReference type="KEGG" id="ehx:EMIHUDRAFT_79863"/>
<name>A0A0D3J684_EMIH1</name>
<organism evidence="2 3">
    <name type="scientific">Emiliania huxleyi (strain CCMP1516)</name>
    <dbReference type="NCBI Taxonomy" id="280463"/>
    <lineage>
        <taxon>Eukaryota</taxon>
        <taxon>Haptista</taxon>
        <taxon>Haptophyta</taxon>
        <taxon>Prymnesiophyceae</taxon>
        <taxon>Isochrysidales</taxon>
        <taxon>Noelaerhabdaceae</taxon>
        <taxon>Emiliania</taxon>
    </lineage>
</organism>
<accession>A0A0D3J684</accession>
<feature type="domain" description="FAM50A/XAP5 C-terminal" evidence="1">
    <location>
        <begin position="1"/>
        <end position="89"/>
    </location>
</feature>
<evidence type="ECO:0000313" key="2">
    <source>
        <dbReference type="EnsemblProtists" id="EOD19019"/>
    </source>
</evidence>
<dbReference type="InterPro" id="IPR048337">
    <property type="entry name" value="FAM50A/XAP5_C"/>
</dbReference>
<dbReference type="GO" id="GO:0005634">
    <property type="term" value="C:nucleus"/>
    <property type="evidence" value="ECO:0007669"/>
    <property type="project" value="InterPro"/>
</dbReference>
<dbReference type="GeneID" id="17264566"/>
<dbReference type="PANTHER" id="PTHR12722:SF0">
    <property type="entry name" value="PROTEIN FAM50A"/>
    <property type="match status" value="1"/>
</dbReference>
<reference evidence="2" key="2">
    <citation type="submission" date="2024-10" db="UniProtKB">
        <authorList>
            <consortium name="EnsemblProtists"/>
        </authorList>
    </citation>
    <scope>IDENTIFICATION</scope>
</reference>
<protein>
    <recommendedName>
        <fullName evidence="1">FAM50A/XAP5 C-terminal domain-containing protein</fullName>
    </recommendedName>
</protein>
<dbReference type="InterPro" id="IPR007005">
    <property type="entry name" value="XAP5"/>
</dbReference>
<keyword evidence="3" id="KW-1185">Reference proteome</keyword>
<dbReference type="HOGENOM" id="CLU_183985_0_0_1"/>
<proteinExistence type="predicted"/>
<dbReference type="STRING" id="2903.R1EDT7"/>
<dbReference type="PANTHER" id="PTHR12722">
    <property type="entry name" value="XAP-5 PROTEIN-RELATED"/>
    <property type="match status" value="1"/>
</dbReference>
<sequence>MYVKEDLILPHSTSFYDLIVNKARGKSGPLFQFDVHDDVRLGPVDSRVEKDESHAGKVMEKRLYERNKEKFPYSRFEVYDPTKRFDTYTVHGSETFGEGVDTGGVGILRPER</sequence>
<dbReference type="EnsemblProtists" id="EOD19019">
    <property type="protein sequence ID" value="EOD19019"/>
    <property type="gene ID" value="EMIHUDRAFT_79863"/>
</dbReference>
<evidence type="ECO:0000313" key="3">
    <source>
        <dbReference type="Proteomes" id="UP000013827"/>
    </source>
</evidence>
<dbReference type="Pfam" id="PF04921">
    <property type="entry name" value="XAP5"/>
    <property type="match status" value="1"/>
</dbReference>
<dbReference type="RefSeq" id="XP_005771448.1">
    <property type="nucleotide sequence ID" value="XM_005771391.1"/>
</dbReference>
<evidence type="ECO:0000259" key="1">
    <source>
        <dbReference type="Pfam" id="PF04921"/>
    </source>
</evidence>
<dbReference type="Proteomes" id="UP000013827">
    <property type="component" value="Unassembled WGS sequence"/>
</dbReference>